<dbReference type="InterPro" id="IPR006059">
    <property type="entry name" value="SBP"/>
</dbReference>
<protein>
    <submittedName>
        <fullName evidence="1">Extracellular solute-binding protein</fullName>
    </submittedName>
</protein>
<name>A0A926IU78_9FIRM</name>
<dbReference type="RefSeq" id="WP_262432647.1">
    <property type="nucleotide sequence ID" value="NZ_JACRTE010000024.1"/>
</dbReference>
<feature type="non-terminal residue" evidence="1">
    <location>
        <position position="1"/>
    </location>
</feature>
<evidence type="ECO:0000313" key="1">
    <source>
        <dbReference type="EMBL" id="MBC8597360.1"/>
    </source>
</evidence>
<proteinExistence type="predicted"/>
<comment type="caution">
    <text evidence="1">The sequence shown here is derived from an EMBL/GenBank/DDBJ whole genome shotgun (WGS) entry which is preliminary data.</text>
</comment>
<dbReference type="AlphaFoldDB" id="A0A926IU78"/>
<keyword evidence="2" id="KW-1185">Reference proteome</keyword>
<gene>
    <name evidence="1" type="ORF">H8706_10870</name>
</gene>
<dbReference type="EMBL" id="JACRTE010000024">
    <property type="protein sequence ID" value="MBC8597360.1"/>
    <property type="molecule type" value="Genomic_DNA"/>
</dbReference>
<dbReference type="Proteomes" id="UP000647416">
    <property type="component" value="Unassembled WGS sequence"/>
</dbReference>
<evidence type="ECO:0000313" key="2">
    <source>
        <dbReference type="Proteomes" id="UP000647416"/>
    </source>
</evidence>
<accession>A0A926IU78</accession>
<dbReference type="Gene3D" id="3.40.190.10">
    <property type="entry name" value="Periplasmic binding protein-like II"/>
    <property type="match status" value="1"/>
</dbReference>
<organism evidence="1 2">
    <name type="scientific">Qingrenia yutianensis</name>
    <dbReference type="NCBI Taxonomy" id="2763676"/>
    <lineage>
        <taxon>Bacteria</taxon>
        <taxon>Bacillati</taxon>
        <taxon>Bacillota</taxon>
        <taxon>Clostridia</taxon>
        <taxon>Eubacteriales</taxon>
        <taxon>Oscillospiraceae</taxon>
        <taxon>Qingrenia</taxon>
    </lineage>
</organism>
<dbReference type="SUPFAM" id="SSF53850">
    <property type="entry name" value="Periplasmic binding protein-like II"/>
    <property type="match status" value="1"/>
</dbReference>
<sequence length="305" mass="34353">AYNVDMLKKNGFVDAGGNVVLPETFEELRAYAKKMTNEKAGEYGFIFPLKDGNFYQNSYLLGFPSNGTAGYDHKTGIYNYETLEPAIQLLLDIKNDKSIYPDAEGLDNDSARALFAEGKIGMIFAGSYDVAVFTKQFPAKCEWTIGEYPVQNKDEKYKHRISGGGGLVINREMYERLGAEKTLEIYKWFHGEEVLRELYKRGCAIPKDVSIIENVKPNDNVHEAWGKFGELLSISYAEPARMPTDLEGTPDFKTMFQTDFWGETGSLSKGLADLSRRSNAGIDKKLQATNGKREAYIDVNYDVKR</sequence>
<reference evidence="1" key="1">
    <citation type="submission" date="2020-08" db="EMBL/GenBank/DDBJ databases">
        <title>Genome public.</title>
        <authorList>
            <person name="Liu C."/>
            <person name="Sun Q."/>
        </authorList>
    </citation>
    <scope>NUCLEOTIDE SEQUENCE</scope>
    <source>
        <strain evidence="1">NSJ-50</strain>
    </source>
</reference>
<dbReference type="Pfam" id="PF13416">
    <property type="entry name" value="SBP_bac_8"/>
    <property type="match status" value="1"/>
</dbReference>